<name>A0ABY6PKI7_9ACTN</name>
<protein>
    <submittedName>
        <fullName evidence="2">Uncharacterized protein</fullName>
    </submittedName>
</protein>
<evidence type="ECO:0000313" key="2">
    <source>
        <dbReference type="EMBL" id="UZK52787.1"/>
    </source>
</evidence>
<dbReference type="Proteomes" id="UP001164963">
    <property type="component" value="Chromosome"/>
</dbReference>
<gene>
    <name evidence="2" type="ORF">NEH16_00485</name>
</gene>
<evidence type="ECO:0000256" key="1">
    <source>
        <dbReference type="SAM" id="MobiDB-lite"/>
    </source>
</evidence>
<dbReference type="EMBL" id="CP098740">
    <property type="protein sequence ID" value="UZK52787.1"/>
    <property type="molecule type" value="Genomic_DNA"/>
</dbReference>
<reference evidence="2" key="1">
    <citation type="journal article" date="2022" name="Front. Microbiol.">
        <title>Mirubactin C rescues the lethal effect of cell wall biosynthesis mutations in Bacillus subtilis.</title>
        <authorList>
            <person name="Kepplinger B."/>
            <person name="Wen X."/>
            <person name="Tyler A.R."/>
            <person name="Kim B.Y."/>
            <person name="Brown J."/>
            <person name="Banks P."/>
            <person name="Dashti Y."/>
            <person name="Mackenzie E.S."/>
            <person name="Wills C."/>
            <person name="Kawai Y."/>
            <person name="Waldron K.J."/>
            <person name="Allenby N.E.E."/>
            <person name="Wu L.J."/>
            <person name="Hall M.J."/>
            <person name="Errington J."/>
        </authorList>
    </citation>
    <scope>NUCLEOTIDE SEQUENCE</scope>
    <source>
        <strain evidence="2">MDA8-470</strain>
    </source>
</reference>
<organism evidence="2 3">
    <name type="scientific">Streptomyces drozdowiczii</name>
    <dbReference type="NCBI Taxonomy" id="202862"/>
    <lineage>
        <taxon>Bacteria</taxon>
        <taxon>Bacillati</taxon>
        <taxon>Actinomycetota</taxon>
        <taxon>Actinomycetes</taxon>
        <taxon>Kitasatosporales</taxon>
        <taxon>Streptomycetaceae</taxon>
        <taxon>Streptomyces</taxon>
    </lineage>
</organism>
<proteinExistence type="predicted"/>
<dbReference type="RefSeq" id="WP_265538422.1">
    <property type="nucleotide sequence ID" value="NZ_CP098740.1"/>
</dbReference>
<keyword evidence="3" id="KW-1185">Reference proteome</keyword>
<evidence type="ECO:0000313" key="3">
    <source>
        <dbReference type="Proteomes" id="UP001164963"/>
    </source>
</evidence>
<accession>A0ABY6PKI7</accession>
<sequence length="209" mass="23644">MAPHYVYGTADKDKDQQAAVVPYRDKDQTGWMAEHQIERAYRDRFTRTERADEEAERLLGQTCETVFTQQAQPAAWFLAIARPERPLPRTAPRLTRDDTRTILHTARSRSQPSHRPPGPLADLQIVFNNPRTGLRRWVVQTLGRHLGRDIHAELHHDGTTVLLAREHLVAPATRLLLEADAHLVVPSSVSCRGSGGTPSNWIRGTSWRA</sequence>
<feature type="region of interest" description="Disordered" evidence="1">
    <location>
        <begin position="88"/>
        <end position="120"/>
    </location>
</feature>